<sequence length="78" mass="8499">MPPPPPRQPPPSDPGRGPVTHNLTLNATVETIASDSALRDATSQDGTHLDSCERDLLTLWTENLRNTDTEGNIIVPRM</sequence>
<feature type="compositionally biased region" description="Pro residues" evidence="1">
    <location>
        <begin position="1"/>
        <end position="13"/>
    </location>
</feature>
<feature type="region of interest" description="Disordered" evidence="1">
    <location>
        <begin position="1"/>
        <end position="21"/>
    </location>
</feature>
<organism evidence="2 3">
    <name type="scientific">Cronartium quercuum f. sp. fusiforme G11</name>
    <dbReference type="NCBI Taxonomy" id="708437"/>
    <lineage>
        <taxon>Eukaryota</taxon>
        <taxon>Fungi</taxon>
        <taxon>Dikarya</taxon>
        <taxon>Basidiomycota</taxon>
        <taxon>Pucciniomycotina</taxon>
        <taxon>Pucciniomycetes</taxon>
        <taxon>Pucciniales</taxon>
        <taxon>Coleosporiaceae</taxon>
        <taxon>Cronartium</taxon>
    </lineage>
</organism>
<dbReference type="AlphaFoldDB" id="A0A9P6TEN6"/>
<name>A0A9P6TEN6_9BASI</name>
<gene>
    <name evidence="2" type="ORF">CROQUDRAFT_655536</name>
</gene>
<keyword evidence="3" id="KW-1185">Reference proteome</keyword>
<evidence type="ECO:0000313" key="2">
    <source>
        <dbReference type="EMBL" id="KAG0147938.1"/>
    </source>
</evidence>
<evidence type="ECO:0000313" key="3">
    <source>
        <dbReference type="Proteomes" id="UP000886653"/>
    </source>
</evidence>
<comment type="caution">
    <text evidence="2">The sequence shown here is derived from an EMBL/GenBank/DDBJ whole genome shotgun (WGS) entry which is preliminary data.</text>
</comment>
<proteinExistence type="predicted"/>
<accession>A0A9P6TEN6</accession>
<reference evidence="2" key="1">
    <citation type="submission" date="2013-11" db="EMBL/GenBank/DDBJ databases">
        <title>Genome sequence of the fusiform rust pathogen reveals effectors for host alternation and coevolution with pine.</title>
        <authorList>
            <consortium name="DOE Joint Genome Institute"/>
            <person name="Smith K."/>
            <person name="Pendleton A."/>
            <person name="Kubisiak T."/>
            <person name="Anderson C."/>
            <person name="Salamov A."/>
            <person name="Aerts A."/>
            <person name="Riley R."/>
            <person name="Clum A."/>
            <person name="Lindquist E."/>
            <person name="Ence D."/>
            <person name="Campbell M."/>
            <person name="Kronenberg Z."/>
            <person name="Feau N."/>
            <person name="Dhillon B."/>
            <person name="Hamelin R."/>
            <person name="Burleigh J."/>
            <person name="Smith J."/>
            <person name="Yandell M."/>
            <person name="Nelson C."/>
            <person name="Grigoriev I."/>
            <person name="Davis J."/>
        </authorList>
    </citation>
    <scope>NUCLEOTIDE SEQUENCE</scope>
    <source>
        <strain evidence="2">G11</strain>
    </source>
</reference>
<protein>
    <submittedName>
        <fullName evidence="2">Uncharacterized protein</fullName>
    </submittedName>
</protein>
<dbReference type="EMBL" id="MU167242">
    <property type="protein sequence ID" value="KAG0147938.1"/>
    <property type="molecule type" value="Genomic_DNA"/>
</dbReference>
<dbReference type="Proteomes" id="UP000886653">
    <property type="component" value="Unassembled WGS sequence"/>
</dbReference>
<evidence type="ECO:0000256" key="1">
    <source>
        <dbReference type="SAM" id="MobiDB-lite"/>
    </source>
</evidence>